<dbReference type="EMBL" id="ONZQ02000004">
    <property type="protein sequence ID" value="SPO00808.1"/>
    <property type="molecule type" value="Genomic_DNA"/>
</dbReference>
<reference evidence="6" key="1">
    <citation type="submission" date="2018-03" db="EMBL/GenBank/DDBJ databases">
        <authorList>
            <person name="Guldener U."/>
        </authorList>
    </citation>
    <scope>NUCLEOTIDE SEQUENCE</scope>
</reference>
<dbReference type="SMART" id="SM00454">
    <property type="entry name" value="SAM"/>
    <property type="match status" value="1"/>
</dbReference>
<name>A0AAE8STP8_9PEZI</name>
<dbReference type="SUPFAM" id="SSF47769">
    <property type="entry name" value="SAM/Pointed domain"/>
    <property type="match status" value="1"/>
</dbReference>
<feature type="coiled-coil region" evidence="4">
    <location>
        <begin position="146"/>
        <end position="177"/>
    </location>
</feature>
<dbReference type="GO" id="GO:0003677">
    <property type="term" value="F:DNA binding"/>
    <property type="evidence" value="ECO:0007669"/>
    <property type="project" value="UniProtKB-UniRule"/>
</dbReference>
<evidence type="ECO:0000313" key="6">
    <source>
        <dbReference type="EMBL" id="SPO00808.1"/>
    </source>
</evidence>
<evidence type="ECO:0000313" key="7">
    <source>
        <dbReference type="Proteomes" id="UP001187682"/>
    </source>
</evidence>
<dbReference type="InterPro" id="IPR036910">
    <property type="entry name" value="HMG_box_dom_sf"/>
</dbReference>
<evidence type="ECO:0000256" key="1">
    <source>
        <dbReference type="ARBA" id="ARBA00023125"/>
    </source>
</evidence>
<dbReference type="GO" id="GO:0005634">
    <property type="term" value="C:nucleus"/>
    <property type="evidence" value="ECO:0007669"/>
    <property type="project" value="UniProtKB-UniRule"/>
</dbReference>
<dbReference type="GO" id="GO:0010468">
    <property type="term" value="P:regulation of gene expression"/>
    <property type="evidence" value="ECO:0007669"/>
    <property type="project" value="TreeGrafter"/>
</dbReference>
<dbReference type="Gene3D" id="1.10.30.10">
    <property type="entry name" value="High mobility group box domain"/>
    <property type="match status" value="1"/>
</dbReference>
<dbReference type="PANTHER" id="PTHR46040:SF3">
    <property type="entry name" value="HIGH MOBILITY GROUP PROTEIN 2"/>
    <property type="match status" value="1"/>
</dbReference>
<feature type="domain" description="HMG box" evidence="5">
    <location>
        <begin position="105"/>
        <end position="175"/>
    </location>
</feature>
<protein>
    <recommendedName>
        <fullName evidence="5">HMG box domain-containing protein</fullName>
    </recommendedName>
</protein>
<dbReference type="PANTHER" id="PTHR46040">
    <property type="entry name" value="HIGH MOBILITY GROUP PROTEIN 2"/>
    <property type="match status" value="1"/>
</dbReference>
<organism evidence="6 7">
    <name type="scientific">Cephalotrichum gorgonifer</name>
    <dbReference type="NCBI Taxonomy" id="2041049"/>
    <lineage>
        <taxon>Eukaryota</taxon>
        <taxon>Fungi</taxon>
        <taxon>Dikarya</taxon>
        <taxon>Ascomycota</taxon>
        <taxon>Pezizomycotina</taxon>
        <taxon>Sordariomycetes</taxon>
        <taxon>Hypocreomycetidae</taxon>
        <taxon>Microascales</taxon>
        <taxon>Microascaceae</taxon>
        <taxon>Cephalotrichum</taxon>
    </lineage>
</organism>
<dbReference type="SUPFAM" id="SSF47095">
    <property type="entry name" value="HMG-box"/>
    <property type="match status" value="1"/>
</dbReference>
<dbReference type="Proteomes" id="UP001187682">
    <property type="component" value="Unassembled WGS sequence"/>
</dbReference>
<dbReference type="SMART" id="SM00398">
    <property type="entry name" value="HMG"/>
    <property type="match status" value="1"/>
</dbReference>
<proteinExistence type="predicted"/>
<evidence type="ECO:0000259" key="5">
    <source>
        <dbReference type="PROSITE" id="PS50118"/>
    </source>
</evidence>
<dbReference type="InterPro" id="IPR009071">
    <property type="entry name" value="HMG_box_dom"/>
</dbReference>
<dbReference type="InterPro" id="IPR051965">
    <property type="entry name" value="ChromReg_NeuronalGeneExpr"/>
</dbReference>
<dbReference type="PROSITE" id="PS50118">
    <property type="entry name" value="HMG_BOX_2"/>
    <property type="match status" value="1"/>
</dbReference>
<evidence type="ECO:0000256" key="3">
    <source>
        <dbReference type="PROSITE-ProRule" id="PRU00267"/>
    </source>
</evidence>
<dbReference type="Pfam" id="PF00505">
    <property type="entry name" value="HMG_box"/>
    <property type="match status" value="1"/>
</dbReference>
<evidence type="ECO:0000256" key="2">
    <source>
        <dbReference type="ARBA" id="ARBA00023242"/>
    </source>
</evidence>
<dbReference type="AlphaFoldDB" id="A0AAE8STP8"/>
<dbReference type="InterPro" id="IPR013761">
    <property type="entry name" value="SAM/pointed_sf"/>
</dbReference>
<comment type="caution">
    <text evidence="6">The sequence shown here is derived from an EMBL/GenBank/DDBJ whole genome shotgun (WGS) entry which is preliminary data.</text>
</comment>
<dbReference type="Gene3D" id="1.10.150.50">
    <property type="entry name" value="Transcription Factor, Ets-1"/>
    <property type="match status" value="1"/>
</dbReference>
<dbReference type="Pfam" id="PF00536">
    <property type="entry name" value="SAM_1"/>
    <property type="match status" value="1"/>
</dbReference>
<keyword evidence="7" id="KW-1185">Reference proteome</keyword>
<keyword evidence="2 3" id="KW-0539">Nucleus</keyword>
<keyword evidence="4" id="KW-0175">Coiled coil</keyword>
<evidence type="ECO:0000256" key="4">
    <source>
        <dbReference type="SAM" id="Coils"/>
    </source>
</evidence>
<accession>A0AAE8STP8</accession>
<gene>
    <name evidence="6" type="ORF">DNG_03556</name>
</gene>
<sequence length="221" mass="26033">MEQSLRDVFDDLGLSQYLEVFLDQGFDTWDTVLDITETDLEALGVKLGHRRKLQRQIRIARGAPPNAALPAANHSDAHYSKLDSCQLPKYNEGVPGKELMTDAPPFEPISPTHTPQKDRRLRTREELKGQSLSFTEIAKIVGENWQHISQEEREKFERRAQRAKDQYRRELAEYKKTAEYEQYSQYLQDFKKQQQLRGKGKYFKKLLISSWWKPPWQHEQL</sequence>
<keyword evidence="1 3" id="KW-0238">DNA-binding</keyword>
<dbReference type="InterPro" id="IPR001660">
    <property type="entry name" value="SAM"/>
</dbReference>
<feature type="DNA-binding region" description="HMG box" evidence="3">
    <location>
        <begin position="105"/>
        <end position="175"/>
    </location>
</feature>